<feature type="transmembrane region" description="Helical" evidence="1">
    <location>
        <begin position="6"/>
        <end position="23"/>
    </location>
</feature>
<reference evidence="2" key="1">
    <citation type="submission" date="2016-02" db="EMBL/GenBank/DDBJ databases">
        <title>Draft Genome Sequence of Sporotomaculum syntrophicum Strain FB, a Syntrophic Benzoate Degrader.</title>
        <authorList>
            <person name="Nobu M.K."/>
            <person name="Narihiro T."/>
            <person name="Qiu Y.-L."/>
            <person name="Ohashi A."/>
            <person name="Liu W.-T."/>
            <person name="Yuji S."/>
        </authorList>
    </citation>
    <scope>NUCLEOTIDE SEQUENCE</scope>
    <source>
        <strain evidence="2">FB</strain>
    </source>
</reference>
<evidence type="ECO:0000313" key="2">
    <source>
        <dbReference type="EMBL" id="KAF1085277.1"/>
    </source>
</evidence>
<dbReference type="Proteomes" id="UP000798488">
    <property type="component" value="Unassembled WGS sequence"/>
</dbReference>
<dbReference type="EMBL" id="LSRS01000003">
    <property type="protein sequence ID" value="KAF1085277.1"/>
    <property type="molecule type" value="Genomic_DNA"/>
</dbReference>
<gene>
    <name evidence="2" type="ORF">SPSYN_01413</name>
</gene>
<keyword evidence="1" id="KW-1133">Transmembrane helix</keyword>
<keyword evidence="3" id="KW-1185">Reference proteome</keyword>
<accession>A0A9D2WPK7</accession>
<feature type="transmembrane region" description="Helical" evidence="1">
    <location>
        <begin position="30"/>
        <end position="49"/>
    </location>
</feature>
<sequence length="51" mass="5867">MGILIFALVIAAIIGMLIGTVRKDKRIKQITLRLLILALILYTVNYVMYRF</sequence>
<protein>
    <submittedName>
        <fullName evidence="2">Uncharacterized protein</fullName>
    </submittedName>
</protein>
<keyword evidence="1" id="KW-0812">Transmembrane</keyword>
<evidence type="ECO:0000256" key="1">
    <source>
        <dbReference type="SAM" id="Phobius"/>
    </source>
</evidence>
<name>A0A9D2WPK7_9FIRM</name>
<evidence type="ECO:0000313" key="3">
    <source>
        <dbReference type="Proteomes" id="UP000798488"/>
    </source>
</evidence>
<organism evidence="2 3">
    <name type="scientific">Sporotomaculum syntrophicum</name>
    <dbReference type="NCBI Taxonomy" id="182264"/>
    <lineage>
        <taxon>Bacteria</taxon>
        <taxon>Bacillati</taxon>
        <taxon>Bacillota</taxon>
        <taxon>Clostridia</taxon>
        <taxon>Eubacteriales</taxon>
        <taxon>Desulfallaceae</taxon>
        <taxon>Sporotomaculum</taxon>
    </lineage>
</organism>
<keyword evidence="1" id="KW-0472">Membrane</keyword>
<dbReference type="AlphaFoldDB" id="A0A9D2WPK7"/>
<proteinExistence type="predicted"/>
<comment type="caution">
    <text evidence="2">The sequence shown here is derived from an EMBL/GenBank/DDBJ whole genome shotgun (WGS) entry which is preliminary data.</text>
</comment>